<evidence type="ECO:0008006" key="4">
    <source>
        <dbReference type="Google" id="ProtNLM"/>
    </source>
</evidence>
<dbReference type="InterPro" id="IPR014748">
    <property type="entry name" value="Enoyl-CoA_hydra_C"/>
</dbReference>
<dbReference type="Gene3D" id="1.10.12.10">
    <property type="entry name" value="Lyase 2-enoyl-coa Hydratase, Chain A, domain 2"/>
    <property type="match status" value="1"/>
</dbReference>
<dbReference type="InterPro" id="IPR029045">
    <property type="entry name" value="ClpP/crotonase-like_dom_sf"/>
</dbReference>
<protein>
    <recommendedName>
        <fullName evidence="4">Enoyl-CoA hydratase</fullName>
    </recommendedName>
</protein>
<dbReference type="Gene3D" id="3.90.226.10">
    <property type="entry name" value="2-enoyl-CoA Hydratase, Chain A, domain 1"/>
    <property type="match status" value="1"/>
</dbReference>
<gene>
    <name evidence="2" type="ORF">BK648_24705</name>
</gene>
<reference evidence="2 3" key="1">
    <citation type="submission" date="2016-10" db="EMBL/GenBank/DDBJ databases">
        <title>Comparative genome analysis of multiple Pseudomonas spp. focuses on biocontrol and plant growth promoting traits.</title>
        <authorList>
            <person name="Tao X.-Y."/>
            <person name="Taylor C.G."/>
        </authorList>
    </citation>
    <scope>NUCLEOTIDE SEQUENCE [LARGE SCALE GENOMIC DNA]</scope>
    <source>
        <strain evidence="2 3">29G9</strain>
    </source>
</reference>
<evidence type="ECO:0000256" key="1">
    <source>
        <dbReference type="ARBA" id="ARBA00005254"/>
    </source>
</evidence>
<proteinExistence type="inferred from homology"/>
<dbReference type="CDD" id="cd06558">
    <property type="entry name" value="crotonase-like"/>
    <property type="match status" value="1"/>
</dbReference>
<dbReference type="InterPro" id="IPR001753">
    <property type="entry name" value="Enoyl-CoA_hydra/iso"/>
</dbReference>
<dbReference type="RefSeq" id="WP_123718347.1">
    <property type="nucleotide sequence ID" value="NZ_MOAY01000081.1"/>
</dbReference>
<evidence type="ECO:0000313" key="3">
    <source>
        <dbReference type="Proteomes" id="UP000284656"/>
    </source>
</evidence>
<evidence type="ECO:0000313" key="2">
    <source>
        <dbReference type="EMBL" id="ROM33963.1"/>
    </source>
</evidence>
<dbReference type="SUPFAM" id="SSF52096">
    <property type="entry name" value="ClpP/crotonase"/>
    <property type="match status" value="1"/>
</dbReference>
<name>A0A423ERQ7_9PSED</name>
<dbReference type="PANTHER" id="PTHR43459">
    <property type="entry name" value="ENOYL-COA HYDRATASE"/>
    <property type="match status" value="1"/>
</dbReference>
<dbReference type="GO" id="GO:0003824">
    <property type="term" value="F:catalytic activity"/>
    <property type="evidence" value="ECO:0007669"/>
    <property type="project" value="UniProtKB-ARBA"/>
</dbReference>
<comment type="caution">
    <text evidence="2">The sequence shown here is derived from an EMBL/GenBank/DDBJ whole genome shotgun (WGS) entry which is preliminary data.</text>
</comment>
<dbReference type="PANTHER" id="PTHR43459:SF1">
    <property type="entry name" value="EG:BACN32G11.4 PROTEIN"/>
    <property type="match status" value="1"/>
</dbReference>
<dbReference type="Proteomes" id="UP000284656">
    <property type="component" value="Unassembled WGS sequence"/>
</dbReference>
<sequence length="279" mass="30556">MSQEVLLEHLNDGVLTLTLNRPDRLNALNPPLLRELREGMERATHNHEARVVVITGAGRAFCAGGDISGKPEKKAGVDEVEATVKPVRKRAPDSVATRIEWLRGNMEAVRLLHQMDKPTVAMIRGATVSVGMALAAACDFRVVSQTASFTTGFAKVGFSGDYGASYFLTRLLGTAKARELMLLSDMLDAQEALRIGLVTQLVADAELEARTYDLARRLADGPPLTYRFMKKNLNASLEGSLEQVLDMEATHMVLSAMTNDQREAVKAFIEKRKPQFTGS</sequence>
<accession>A0A423ERQ7</accession>
<dbReference type="Pfam" id="PF00378">
    <property type="entry name" value="ECH_1"/>
    <property type="match status" value="2"/>
</dbReference>
<dbReference type="AlphaFoldDB" id="A0A423ERQ7"/>
<comment type="similarity">
    <text evidence="1">Belongs to the enoyl-CoA hydratase/isomerase family.</text>
</comment>
<organism evidence="2 3">
    <name type="scientific">Pseudomonas poae</name>
    <dbReference type="NCBI Taxonomy" id="200451"/>
    <lineage>
        <taxon>Bacteria</taxon>
        <taxon>Pseudomonadati</taxon>
        <taxon>Pseudomonadota</taxon>
        <taxon>Gammaproteobacteria</taxon>
        <taxon>Pseudomonadales</taxon>
        <taxon>Pseudomonadaceae</taxon>
        <taxon>Pseudomonas</taxon>
    </lineage>
</organism>
<dbReference type="EMBL" id="MOAY01000081">
    <property type="protein sequence ID" value="ROM33963.1"/>
    <property type="molecule type" value="Genomic_DNA"/>
</dbReference>